<evidence type="ECO:0000313" key="2">
    <source>
        <dbReference type="Proteomes" id="UP000616779"/>
    </source>
</evidence>
<accession>A0ABX1Y7S8</accession>
<name>A0ABX1Y7S8_9BACL</name>
<evidence type="ECO:0000313" key="1">
    <source>
        <dbReference type="EMBL" id="NOU76992.1"/>
    </source>
</evidence>
<dbReference type="Proteomes" id="UP000616779">
    <property type="component" value="Unassembled WGS sequence"/>
</dbReference>
<reference evidence="1 2" key="1">
    <citation type="submission" date="2019-10" db="EMBL/GenBank/DDBJ databases">
        <title>Description of Paenibacillus terrestris sp. nov.</title>
        <authorList>
            <person name="Carlier A."/>
            <person name="Qi S."/>
        </authorList>
    </citation>
    <scope>NUCLEOTIDE SEQUENCE [LARGE SCALE GENOMIC DNA]</scope>
    <source>
        <strain evidence="1 2">LMG 31458</strain>
    </source>
</reference>
<dbReference type="EMBL" id="WHOA01000250">
    <property type="protein sequence ID" value="NOU76992.1"/>
    <property type="molecule type" value="Genomic_DNA"/>
</dbReference>
<organism evidence="1 2">
    <name type="scientific">Paenibacillus phytorum</name>
    <dbReference type="NCBI Taxonomy" id="2654977"/>
    <lineage>
        <taxon>Bacteria</taxon>
        <taxon>Bacillati</taxon>
        <taxon>Bacillota</taxon>
        <taxon>Bacilli</taxon>
        <taxon>Bacillales</taxon>
        <taxon>Paenibacillaceae</taxon>
        <taxon>Paenibacillus</taxon>
    </lineage>
</organism>
<protein>
    <submittedName>
        <fullName evidence="1">Uncharacterized protein</fullName>
    </submittedName>
</protein>
<gene>
    <name evidence="1" type="ORF">GC098_37485</name>
</gene>
<keyword evidence="2" id="KW-1185">Reference proteome</keyword>
<comment type="caution">
    <text evidence="1">The sequence shown here is derived from an EMBL/GenBank/DDBJ whole genome shotgun (WGS) entry which is preliminary data.</text>
</comment>
<proteinExistence type="predicted"/>
<sequence>MLLSKPNGLSTENVFLRTLNGVKPETYTINKNQLISFYVYSSSHETEKGLNEFEDKTTTVNLVPHSKYQIANVLLFYVHEGSPKDERVEKII</sequence>